<dbReference type="Gene3D" id="1.10.287.2620">
    <property type="match status" value="1"/>
</dbReference>
<dbReference type="EMBL" id="HG736660">
    <property type="protein sequence ID" value="CDJ36727.1"/>
    <property type="molecule type" value="Genomic_DNA"/>
</dbReference>
<keyword evidence="3" id="KW-1185">Reference proteome</keyword>
<name>U6KKB5_9EIME</name>
<evidence type="ECO:0000313" key="3">
    <source>
        <dbReference type="Proteomes" id="UP000030744"/>
    </source>
</evidence>
<dbReference type="GO" id="GO:0051959">
    <property type="term" value="F:dynein light intermediate chain binding"/>
    <property type="evidence" value="ECO:0007669"/>
    <property type="project" value="InterPro"/>
</dbReference>
<dbReference type="PANTHER" id="PTHR45703:SF8">
    <property type="entry name" value="DYNEINS HEAVY CHAIN"/>
    <property type="match status" value="1"/>
</dbReference>
<organism evidence="2 3">
    <name type="scientific">Eimeria mitis</name>
    <dbReference type="NCBI Taxonomy" id="44415"/>
    <lineage>
        <taxon>Eukaryota</taxon>
        <taxon>Sar</taxon>
        <taxon>Alveolata</taxon>
        <taxon>Apicomplexa</taxon>
        <taxon>Conoidasida</taxon>
        <taxon>Coccidia</taxon>
        <taxon>Eucoccidiorida</taxon>
        <taxon>Eimeriorina</taxon>
        <taxon>Eimeriidae</taxon>
        <taxon>Eimeria</taxon>
    </lineage>
</organism>
<sequence>MEDELRNVTQFWNVAESMLHQIEEYRGLLWQEVDGVQIEIAVKAMQKSLQKDIKMDKKTDAYQGLLAMLRTWVQIAPLITELRGPYMRDRHWNELLGLAQKSLEISDETKLSQIEDLNLLALQGAVEEITDKVGRYTYAKQEEAIEKNLVLLTNTWEAALFVLTPAREPDVNLLSLSEESSELLEEQQMLVQNMMVSKYVLIPCSIDIIHAECSGLNKAVY</sequence>
<protein>
    <recommendedName>
        <fullName evidence="1">Dynein heavy chain linker domain-containing protein</fullName>
    </recommendedName>
</protein>
<evidence type="ECO:0000313" key="2">
    <source>
        <dbReference type="EMBL" id="CDJ36727.1"/>
    </source>
</evidence>
<dbReference type="Pfam" id="PF08393">
    <property type="entry name" value="DHC_N2"/>
    <property type="match status" value="1"/>
</dbReference>
<dbReference type="GO" id="GO:0007018">
    <property type="term" value="P:microtubule-based movement"/>
    <property type="evidence" value="ECO:0007669"/>
    <property type="project" value="InterPro"/>
</dbReference>
<gene>
    <name evidence="2" type="ORF">EMH_0094560</name>
</gene>
<reference evidence="2" key="1">
    <citation type="submission" date="2013-10" db="EMBL/GenBank/DDBJ databases">
        <title>Genomic analysis of the causative agents of coccidiosis in chickens.</title>
        <authorList>
            <person name="Reid A.J."/>
            <person name="Blake D."/>
            <person name="Billington K."/>
            <person name="Browne H."/>
            <person name="Dunn M."/>
            <person name="Hung S."/>
            <person name="Kawahara F."/>
            <person name="Miranda-Saavedra D."/>
            <person name="Mourier T."/>
            <person name="Nagra H."/>
            <person name="Otto T.D."/>
            <person name="Rawlings N."/>
            <person name="Sanchez A."/>
            <person name="Sanders M."/>
            <person name="Subramaniam C."/>
            <person name="Tay Y."/>
            <person name="Dear P."/>
            <person name="Doerig C."/>
            <person name="Gruber A."/>
            <person name="Parkinson J."/>
            <person name="Shirley M."/>
            <person name="Wan K.L."/>
            <person name="Berriman M."/>
            <person name="Tomley F."/>
            <person name="Pain A."/>
        </authorList>
    </citation>
    <scope>NUCLEOTIDE SEQUENCE [LARGE SCALE GENOMIC DNA]</scope>
    <source>
        <strain evidence="2">Houghton</strain>
    </source>
</reference>
<dbReference type="Proteomes" id="UP000030744">
    <property type="component" value="Unassembled WGS sequence"/>
</dbReference>
<dbReference type="PANTHER" id="PTHR45703">
    <property type="entry name" value="DYNEIN HEAVY CHAIN"/>
    <property type="match status" value="1"/>
</dbReference>
<proteinExistence type="predicted"/>
<dbReference type="RefSeq" id="XP_037879015.1">
    <property type="nucleotide sequence ID" value="XM_038023161.1"/>
</dbReference>
<feature type="domain" description="Dynein heavy chain linker" evidence="1">
    <location>
        <begin position="1"/>
        <end position="200"/>
    </location>
</feature>
<dbReference type="AlphaFoldDB" id="U6KKB5"/>
<reference evidence="2" key="2">
    <citation type="submission" date="2013-10" db="EMBL/GenBank/DDBJ databases">
        <authorList>
            <person name="Aslett M."/>
        </authorList>
    </citation>
    <scope>NUCLEOTIDE SEQUENCE [LARGE SCALE GENOMIC DNA]</scope>
    <source>
        <strain evidence="2">Houghton</strain>
    </source>
</reference>
<dbReference type="OrthoDB" id="537704at2759"/>
<dbReference type="GO" id="GO:0045505">
    <property type="term" value="F:dynein intermediate chain binding"/>
    <property type="evidence" value="ECO:0007669"/>
    <property type="project" value="InterPro"/>
</dbReference>
<dbReference type="InterPro" id="IPR026983">
    <property type="entry name" value="DHC"/>
</dbReference>
<dbReference type="GeneID" id="60404642"/>
<dbReference type="InterPro" id="IPR013602">
    <property type="entry name" value="Dynein_heavy_linker"/>
</dbReference>
<accession>U6KKB5</accession>
<dbReference type="VEuPathDB" id="ToxoDB:EMH_0094560"/>
<dbReference type="GO" id="GO:0030286">
    <property type="term" value="C:dynein complex"/>
    <property type="evidence" value="ECO:0007669"/>
    <property type="project" value="InterPro"/>
</dbReference>
<evidence type="ECO:0000259" key="1">
    <source>
        <dbReference type="Pfam" id="PF08393"/>
    </source>
</evidence>